<name>A0ABT2PJY9_9BURK</name>
<accession>A0ABT2PJY9</accession>
<comment type="caution">
    <text evidence="3">The sequence shown here is derived from an EMBL/GenBank/DDBJ whole genome shotgun (WGS) entry which is preliminary data.</text>
</comment>
<dbReference type="EMBL" id="JAODYH010000004">
    <property type="protein sequence ID" value="MCT9810809.1"/>
    <property type="molecule type" value="Genomic_DNA"/>
</dbReference>
<reference evidence="3 4" key="1">
    <citation type="submission" date="2022-09" db="EMBL/GenBank/DDBJ databases">
        <title>Draft genome of isolate Be4.</title>
        <authorList>
            <person name="Sanchez-Castro I."/>
            <person name="Martinez-Rodriguez P."/>
            <person name="Descostes M."/>
            <person name="Merroun M."/>
        </authorList>
    </citation>
    <scope>NUCLEOTIDE SEQUENCE [LARGE SCALE GENOMIC DNA]</scope>
    <source>
        <strain evidence="3 4">Be4</strain>
    </source>
</reference>
<evidence type="ECO:0000313" key="4">
    <source>
        <dbReference type="Proteomes" id="UP001525968"/>
    </source>
</evidence>
<feature type="domain" description="ChsH2 rubredoxin-like zinc ribbon" evidence="2">
    <location>
        <begin position="24"/>
        <end position="57"/>
    </location>
</feature>
<dbReference type="InterPro" id="IPR012340">
    <property type="entry name" value="NA-bd_OB-fold"/>
</dbReference>
<evidence type="ECO:0000259" key="2">
    <source>
        <dbReference type="Pfam" id="PF12172"/>
    </source>
</evidence>
<dbReference type="PANTHER" id="PTHR34075:SF5">
    <property type="entry name" value="BLR3430 PROTEIN"/>
    <property type="match status" value="1"/>
</dbReference>
<sequence length="133" mass="15009">MSAEDLKADPYVAAQPESLPFWLAAERGEFLGKRCMDCAKFHWYPRCLCPFCGSGRTEWTPLSGKGRLYAFSTLRRAQPPYTVAYVELAEGPRMMTRMVDVDPALLRIAMQVQVAFERTGDGRKIPVFRVAAD</sequence>
<dbReference type="Pfam" id="PF01796">
    <property type="entry name" value="OB_ChsH2_C"/>
    <property type="match status" value="1"/>
</dbReference>
<evidence type="ECO:0000313" key="3">
    <source>
        <dbReference type="EMBL" id="MCT9810809.1"/>
    </source>
</evidence>
<dbReference type="SUPFAM" id="SSF50249">
    <property type="entry name" value="Nucleic acid-binding proteins"/>
    <property type="match status" value="1"/>
</dbReference>
<dbReference type="Gene3D" id="6.10.30.10">
    <property type="match status" value="1"/>
</dbReference>
<feature type="domain" description="ChsH2 C-terminal OB-fold" evidence="1">
    <location>
        <begin position="59"/>
        <end position="117"/>
    </location>
</feature>
<dbReference type="InterPro" id="IPR002878">
    <property type="entry name" value="ChsH2_C"/>
</dbReference>
<organism evidence="3 4">
    <name type="scientific">Acidovorax bellezanensis</name>
    <dbReference type="NCBI Taxonomy" id="2976702"/>
    <lineage>
        <taxon>Bacteria</taxon>
        <taxon>Pseudomonadati</taxon>
        <taxon>Pseudomonadota</taxon>
        <taxon>Betaproteobacteria</taxon>
        <taxon>Burkholderiales</taxon>
        <taxon>Comamonadaceae</taxon>
        <taxon>Acidovorax</taxon>
    </lineage>
</organism>
<dbReference type="InterPro" id="IPR022002">
    <property type="entry name" value="ChsH2_Znr"/>
</dbReference>
<dbReference type="Pfam" id="PF12172">
    <property type="entry name" value="zf-ChsH2"/>
    <property type="match status" value="1"/>
</dbReference>
<dbReference type="InterPro" id="IPR052513">
    <property type="entry name" value="Thioester_dehydratase-like"/>
</dbReference>
<dbReference type="PANTHER" id="PTHR34075">
    <property type="entry name" value="BLR3430 PROTEIN"/>
    <property type="match status" value="1"/>
</dbReference>
<proteinExistence type="predicted"/>
<protein>
    <submittedName>
        <fullName evidence="3">OB-fold domain-containing protein</fullName>
    </submittedName>
</protein>
<gene>
    <name evidence="3" type="ORF">N0K08_09195</name>
</gene>
<evidence type="ECO:0000259" key="1">
    <source>
        <dbReference type="Pfam" id="PF01796"/>
    </source>
</evidence>
<dbReference type="Proteomes" id="UP001525968">
    <property type="component" value="Unassembled WGS sequence"/>
</dbReference>
<keyword evidence="4" id="KW-1185">Reference proteome</keyword>